<dbReference type="RefSeq" id="WP_379929083.1">
    <property type="nucleotide sequence ID" value="NZ_JBHUMM010000013.1"/>
</dbReference>
<dbReference type="EMBL" id="JBHUMM010000013">
    <property type="protein sequence ID" value="MFD2671608.1"/>
    <property type="molecule type" value="Genomic_DNA"/>
</dbReference>
<dbReference type="InterPro" id="IPR004821">
    <property type="entry name" value="Cyt_trans-like"/>
</dbReference>
<keyword evidence="13" id="KW-1185">Reference proteome</keyword>
<evidence type="ECO:0000256" key="7">
    <source>
        <dbReference type="ARBA" id="ARBA00022840"/>
    </source>
</evidence>
<keyword evidence="8 10" id="KW-0520">NAD</keyword>
<gene>
    <name evidence="10" type="primary">nadD</name>
    <name evidence="12" type="ORF">ACFSUC_08320</name>
</gene>
<dbReference type="SUPFAM" id="SSF52374">
    <property type="entry name" value="Nucleotidylyl transferase"/>
    <property type="match status" value="1"/>
</dbReference>
<evidence type="ECO:0000256" key="8">
    <source>
        <dbReference type="ARBA" id="ARBA00023027"/>
    </source>
</evidence>
<keyword evidence="5 10" id="KW-0548">Nucleotidyltransferase</keyword>
<dbReference type="CDD" id="cd02165">
    <property type="entry name" value="NMNAT"/>
    <property type="match status" value="1"/>
</dbReference>
<evidence type="ECO:0000256" key="2">
    <source>
        <dbReference type="ARBA" id="ARBA00005019"/>
    </source>
</evidence>
<evidence type="ECO:0000256" key="6">
    <source>
        <dbReference type="ARBA" id="ARBA00022741"/>
    </source>
</evidence>
<evidence type="ECO:0000313" key="13">
    <source>
        <dbReference type="Proteomes" id="UP001597497"/>
    </source>
</evidence>
<dbReference type="Proteomes" id="UP001597497">
    <property type="component" value="Unassembled WGS sequence"/>
</dbReference>
<dbReference type="EC" id="2.7.7.18" evidence="10"/>
<evidence type="ECO:0000256" key="4">
    <source>
        <dbReference type="ARBA" id="ARBA00022679"/>
    </source>
</evidence>
<dbReference type="PANTHER" id="PTHR39321">
    <property type="entry name" value="NICOTINATE-NUCLEOTIDE ADENYLYLTRANSFERASE-RELATED"/>
    <property type="match status" value="1"/>
</dbReference>
<accession>A0ABW5R9M2</accession>
<evidence type="ECO:0000259" key="11">
    <source>
        <dbReference type="Pfam" id="PF01467"/>
    </source>
</evidence>
<evidence type="ECO:0000313" key="12">
    <source>
        <dbReference type="EMBL" id="MFD2671608.1"/>
    </source>
</evidence>
<dbReference type="Gene3D" id="3.40.50.620">
    <property type="entry name" value="HUPs"/>
    <property type="match status" value="1"/>
</dbReference>
<dbReference type="NCBIfam" id="TIGR00125">
    <property type="entry name" value="cyt_tran_rel"/>
    <property type="match status" value="1"/>
</dbReference>
<evidence type="ECO:0000256" key="10">
    <source>
        <dbReference type="HAMAP-Rule" id="MF_00244"/>
    </source>
</evidence>
<comment type="caution">
    <text evidence="12">The sequence shown here is derived from an EMBL/GenBank/DDBJ whole genome shotgun (WGS) entry which is preliminary data.</text>
</comment>
<dbReference type="GO" id="GO:0004515">
    <property type="term" value="F:nicotinate-nucleotide adenylyltransferase activity"/>
    <property type="evidence" value="ECO:0007669"/>
    <property type="project" value="UniProtKB-EC"/>
</dbReference>
<name>A0ABW5R9M2_9BACL</name>
<sequence>MRVGIMGGTFDPIHMGHLIAAEQVRDEHKLEEIWFLPAHVPPHKEQALAADWQRCEMVAQAIAGHPAFRLSTLELDRTGVSYTVNTARELANRFPEHTFHFIIGADMVNDLPKWYQIEEIVQHLSFIGLTRAGVPWRADALPDWLKAHVVQGEMPHIGLSSTQIRERCRNRQSIRYLVPAEVERYIKESRLYEE</sequence>
<comment type="similarity">
    <text evidence="10">Belongs to the NadD family.</text>
</comment>
<dbReference type="NCBIfam" id="NF000840">
    <property type="entry name" value="PRK00071.1-3"/>
    <property type="match status" value="1"/>
</dbReference>
<keyword evidence="3 10" id="KW-0662">Pyridine nucleotide biosynthesis</keyword>
<evidence type="ECO:0000256" key="5">
    <source>
        <dbReference type="ARBA" id="ARBA00022695"/>
    </source>
</evidence>
<keyword evidence="6 10" id="KW-0547">Nucleotide-binding</keyword>
<comment type="pathway">
    <text evidence="2 10">Cofactor biosynthesis; NAD(+) biosynthesis; deamido-NAD(+) from nicotinate D-ribonucleotide: step 1/1.</text>
</comment>
<proteinExistence type="inferred from homology"/>
<dbReference type="Pfam" id="PF01467">
    <property type="entry name" value="CTP_transf_like"/>
    <property type="match status" value="1"/>
</dbReference>
<dbReference type="InterPro" id="IPR014729">
    <property type="entry name" value="Rossmann-like_a/b/a_fold"/>
</dbReference>
<comment type="function">
    <text evidence="1 10">Catalyzes the reversible adenylation of nicotinate mononucleotide (NaMN) to nicotinic acid adenine dinucleotide (NaAD).</text>
</comment>
<dbReference type="InterPro" id="IPR005248">
    <property type="entry name" value="NadD/NMNAT"/>
</dbReference>
<evidence type="ECO:0000256" key="3">
    <source>
        <dbReference type="ARBA" id="ARBA00022642"/>
    </source>
</evidence>
<organism evidence="12 13">
    <name type="scientific">Marinicrinis sediminis</name>
    <dbReference type="NCBI Taxonomy" id="1652465"/>
    <lineage>
        <taxon>Bacteria</taxon>
        <taxon>Bacillati</taxon>
        <taxon>Bacillota</taxon>
        <taxon>Bacilli</taxon>
        <taxon>Bacillales</taxon>
        <taxon>Paenibacillaceae</taxon>
    </lineage>
</organism>
<comment type="catalytic activity">
    <reaction evidence="9 10">
        <text>nicotinate beta-D-ribonucleotide + ATP + H(+) = deamido-NAD(+) + diphosphate</text>
        <dbReference type="Rhea" id="RHEA:22860"/>
        <dbReference type="ChEBI" id="CHEBI:15378"/>
        <dbReference type="ChEBI" id="CHEBI:30616"/>
        <dbReference type="ChEBI" id="CHEBI:33019"/>
        <dbReference type="ChEBI" id="CHEBI:57502"/>
        <dbReference type="ChEBI" id="CHEBI:58437"/>
        <dbReference type="EC" id="2.7.7.18"/>
    </reaction>
</comment>
<dbReference type="NCBIfam" id="TIGR00482">
    <property type="entry name" value="nicotinate (nicotinamide) nucleotide adenylyltransferase"/>
    <property type="match status" value="1"/>
</dbReference>
<dbReference type="PANTHER" id="PTHR39321:SF3">
    <property type="entry name" value="PHOSPHOPANTETHEINE ADENYLYLTRANSFERASE"/>
    <property type="match status" value="1"/>
</dbReference>
<evidence type="ECO:0000256" key="9">
    <source>
        <dbReference type="ARBA" id="ARBA00048721"/>
    </source>
</evidence>
<dbReference type="NCBIfam" id="NF000841">
    <property type="entry name" value="PRK00071.1-4"/>
    <property type="match status" value="1"/>
</dbReference>
<keyword evidence="7 10" id="KW-0067">ATP-binding</keyword>
<feature type="domain" description="Cytidyltransferase-like" evidence="11">
    <location>
        <begin position="5"/>
        <end position="167"/>
    </location>
</feature>
<keyword evidence="4 10" id="KW-0808">Transferase</keyword>
<protein>
    <recommendedName>
        <fullName evidence="10">Probable nicotinate-nucleotide adenylyltransferase</fullName>
        <ecNumber evidence="10">2.7.7.18</ecNumber>
    </recommendedName>
    <alternativeName>
        <fullName evidence="10">Deamido-NAD(+) diphosphorylase</fullName>
    </alternativeName>
    <alternativeName>
        <fullName evidence="10">Deamido-NAD(+) pyrophosphorylase</fullName>
    </alternativeName>
    <alternativeName>
        <fullName evidence="10">Nicotinate mononucleotide adenylyltransferase</fullName>
        <shortName evidence="10">NaMN adenylyltransferase</shortName>
    </alternativeName>
</protein>
<evidence type="ECO:0000256" key="1">
    <source>
        <dbReference type="ARBA" id="ARBA00002324"/>
    </source>
</evidence>
<dbReference type="HAMAP" id="MF_00244">
    <property type="entry name" value="NaMN_adenylyltr"/>
    <property type="match status" value="1"/>
</dbReference>
<reference evidence="13" key="1">
    <citation type="journal article" date="2019" name="Int. J. Syst. Evol. Microbiol.">
        <title>The Global Catalogue of Microorganisms (GCM) 10K type strain sequencing project: providing services to taxonomists for standard genome sequencing and annotation.</title>
        <authorList>
            <consortium name="The Broad Institute Genomics Platform"/>
            <consortium name="The Broad Institute Genome Sequencing Center for Infectious Disease"/>
            <person name="Wu L."/>
            <person name="Ma J."/>
        </authorList>
    </citation>
    <scope>NUCLEOTIDE SEQUENCE [LARGE SCALE GENOMIC DNA]</scope>
    <source>
        <strain evidence="13">KCTC 33676</strain>
    </source>
</reference>